<evidence type="ECO:0000313" key="1">
    <source>
        <dbReference type="EMBL" id="MBL1100125.1"/>
    </source>
</evidence>
<organism evidence="1 2">
    <name type="scientific">Streptomyces coffeae</name>
    <dbReference type="NCBI Taxonomy" id="621382"/>
    <lineage>
        <taxon>Bacteria</taxon>
        <taxon>Bacillati</taxon>
        <taxon>Actinomycetota</taxon>
        <taxon>Actinomycetes</taxon>
        <taxon>Kitasatosporales</taxon>
        <taxon>Streptomycetaceae</taxon>
        <taxon>Streptomyces</taxon>
    </lineage>
</organism>
<reference evidence="1 2" key="1">
    <citation type="submission" date="2021-01" db="EMBL/GenBank/DDBJ databases">
        <title>WGS of actinomycetes isolated from Thailand.</title>
        <authorList>
            <person name="Thawai C."/>
        </authorList>
    </citation>
    <scope>NUCLEOTIDE SEQUENCE [LARGE SCALE GENOMIC DNA]</scope>
    <source>
        <strain evidence="1 2">CA1R205</strain>
    </source>
</reference>
<sequence>MKGIDPTPPPGARRTIAVGILGRRAGRTISTVRTAAGVTGAVRRDDHAPAAPRPAVTA</sequence>
<accession>A0ABS1NJI2</accession>
<name>A0ABS1NJI2_9ACTN</name>
<comment type="caution">
    <text evidence="1">The sequence shown here is derived from an EMBL/GenBank/DDBJ whole genome shotgun (WGS) entry which is preliminary data.</text>
</comment>
<gene>
    <name evidence="1" type="ORF">JK363_26320</name>
</gene>
<proteinExistence type="predicted"/>
<evidence type="ECO:0000313" key="2">
    <source>
        <dbReference type="Proteomes" id="UP000634229"/>
    </source>
</evidence>
<dbReference type="EMBL" id="JAERRF010000017">
    <property type="protein sequence ID" value="MBL1100125.1"/>
    <property type="molecule type" value="Genomic_DNA"/>
</dbReference>
<keyword evidence="2" id="KW-1185">Reference proteome</keyword>
<dbReference type="Proteomes" id="UP000634229">
    <property type="component" value="Unassembled WGS sequence"/>
</dbReference>
<protein>
    <submittedName>
        <fullName evidence="1">Uncharacterized protein</fullName>
    </submittedName>
</protein>
<dbReference type="RefSeq" id="WP_201877807.1">
    <property type="nucleotide sequence ID" value="NZ_JAERRF010000017.1"/>
</dbReference>